<name>A0A953HR41_9BACT</name>
<dbReference type="Proteomes" id="UP000753961">
    <property type="component" value="Unassembled WGS sequence"/>
</dbReference>
<gene>
    <name evidence="3" type="ORF">KUV50_18835</name>
</gene>
<dbReference type="RefSeq" id="WP_222581765.1">
    <property type="nucleotide sequence ID" value="NZ_JAHVHU010000026.1"/>
</dbReference>
<comment type="similarity">
    <text evidence="1 2">Belongs to the UPF0102 family.</text>
</comment>
<dbReference type="PANTHER" id="PTHR34039">
    <property type="entry name" value="UPF0102 PROTEIN YRAN"/>
    <property type="match status" value="1"/>
</dbReference>
<keyword evidence="4" id="KW-1185">Reference proteome</keyword>
<dbReference type="InterPro" id="IPR003509">
    <property type="entry name" value="UPF0102_YraN-like"/>
</dbReference>
<dbReference type="CDD" id="cd20736">
    <property type="entry name" value="PoNe_Nuclease"/>
    <property type="match status" value="1"/>
</dbReference>
<dbReference type="PANTHER" id="PTHR34039:SF1">
    <property type="entry name" value="UPF0102 PROTEIN YRAN"/>
    <property type="match status" value="1"/>
</dbReference>
<dbReference type="InterPro" id="IPR011335">
    <property type="entry name" value="Restrct_endonuc-II-like"/>
</dbReference>
<dbReference type="GO" id="GO:0003676">
    <property type="term" value="F:nucleic acid binding"/>
    <property type="evidence" value="ECO:0007669"/>
    <property type="project" value="InterPro"/>
</dbReference>
<proteinExistence type="inferred from homology"/>
<evidence type="ECO:0000256" key="2">
    <source>
        <dbReference type="HAMAP-Rule" id="MF_00048"/>
    </source>
</evidence>
<dbReference type="SUPFAM" id="SSF52980">
    <property type="entry name" value="Restriction endonuclease-like"/>
    <property type="match status" value="1"/>
</dbReference>
<dbReference type="NCBIfam" id="NF009150">
    <property type="entry name" value="PRK12497.1-3"/>
    <property type="match status" value="1"/>
</dbReference>
<organism evidence="3 4">
    <name type="scientific">Membranihabitans marinus</name>
    <dbReference type="NCBI Taxonomy" id="1227546"/>
    <lineage>
        <taxon>Bacteria</taxon>
        <taxon>Pseudomonadati</taxon>
        <taxon>Bacteroidota</taxon>
        <taxon>Saprospiria</taxon>
        <taxon>Saprospirales</taxon>
        <taxon>Saprospiraceae</taxon>
        <taxon>Membranihabitans</taxon>
    </lineage>
</organism>
<dbReference type="Pfam" id="PF02021">
    <property type="entry name" value="UPF0102"/>
    <property type="match status" value="1"/>
</dbReference>
<reference evidence="3" key="1">
    <citation type="submission" date="2021-06" db="EMBL/GenBank/DDBJ databases">
        <title>44 bacteria genomes isolated from Dapeng, Shenzhen.</title>
        <authorList>
            <person name="Zheng W."/>
            <person name="Yu S."/>
            <person name="Huang Y."/>
        </authorList>
    </citation>
    <scope>NUCLEOTIDE SEQUENCE</scope>
    <source>
        <strain evidence="3">DP5N28-2</strain>
    </source>
</reference>
<evidence type="ECO:0000256" key="1">
    <source>
        <dbReference type="ARBA" id="ARBA00006738"/>
    </source>
</evidence>
<sequence>MPPTRQTGDYGERIACRFLESKGYLIQERNWRHSTLEIDIICRKGDLLIFVEVKYRKDNKYGDPVEFVSSEKMTNISIAAAHYLETIEYSGGIRFDVLGIRPGSSGHFKIRHLKDVHFAGWDP</sequence>
<dbReference type="Gene3D" id="3.40.1350.10">
    <property type="match status" value="1"/>
</dbReference>
<accession>A0A953HR41</accession>
<evidence type="ECO:0000313" key="4">
    <source>
        <dbReference type="Proteomes" id="UP000753961"/>
    </source>
</evidence>
<protein>
    <recommendedName>
        <fullName evidence="2">UPF0102 protein KUV50_18835</fullName>
    </recommendedName>
</protein>
<evidence type="ECO:0000313" key="3">
    <source>
        <dbReference type="EMBL" id="MBY5960217.1"/>
    </source>
</evidence>
<dbReference type="EMBL" id="JAHVHU010000026">
    <property type="protein sequence ID" value="MBY5960217.1"/>
    <property type="molecule type" value="Genomic_DNA"/>
</dbReference>
<dbReference type="InterPro" id="IPR011856">
    <property type="entry name" value="tRNA_endonuc-like_dom_sf"/>
</dbReference>
<dbReference type="HAMAP" id="MF_00048">
    <property type="entry name" value="UPF0102"/>
    <property type="match status" value="1"/>
</dbReference>
<comment type="caution">
    <text evidence="3">The sequence shown here is derived from an EMBL/GenBank/DDBJ whole genome shotgun (WGS) entry which is preliminary data.</text>
</comment>
<dbReference type="AlphaFoldDB" id="A0A953HR41"/>